<dbReference type="EnsemblMetazoa" id="XM_022794140">
    <property type="protein sequence ID" value="XP_022649875"/>
    <property type="gene ID" value="LOC111245590"/>
</dbReference>
<dbReference type="AlphaFoldDB" id="A0A7M7JD28"/>
<evidence type="ECO:0000259" key="11">
    <source>
        <dbReference type="Pfam" id="PF12627"/>
    </source>
</evidence>
<dbReference type="GO" id="GO:0016779">
    <property type="term" value="F:nucleotidyltransferase activity"/>
    <property type="evidence" value="ECO:0007669"/>
    <property type="project" value="UniProtKB-KW"/>
</dbReference>
<keyword evidence="13" id="KW-1185">Reference proteome</keyword>
<dbReference type="InterPro" id="IPR050264">
    <property type="entry name" value="Bact_CCA-adding_enz_type3_sf"/>
</dbReference>
<dbReference type="Pfam" id="PF01743">
    <property type="entry name" value="PolyA_pol"/>
    <property type="match status" value="1"/>
</dbReference>
<dbReference type="SUPFAM" id="SSF81301">
    <property type="entry name" value="Nucleotidyltransferase"/>
    <property type="match status" value="1"/>
</dbReference>
<comment type="cofactor">
    <cofactor evidence="1">
        <name>Mg(2+)</name>
        <dbReference type="ChEBI" id="CHEBI:18420"/>
    </cofactor>
</comment>
<dbReference type="Pfam" id="PF12627">
    <property type="entry name" value="PolyA_pol_RNAbd"/>
    <property type="match status" value="1"/>
</dbReference>
<evidence type="ECO:0000256" key="8">
    <source>
        <dbReference type="ARBA" id="ARBA00022842"/>
    </source>
</evidence>
<dbReference type="GO" id="GO:1990180">
    <property type="term" value="P:mitochondrial tRNA 3'-end processing"/>
    <property type="evidence" value="ECO:0007669"/>
    <property type="project" value="TreeGrafter"/>
</dbReference>
<dbReference type="Gene3D" id="1.10.3090.10">
    <property type="entry name" value="cca-adding enzyme, domain 2"/>
    <property type="match status" value="1"/>
</dbReference>
<dbReference type="CDD" id="cd05398">
    <property type="entry name" value="NT_ClassII-CCAase"/>
    <property type="match status" value="1"/>
</dbReference>
<dbReference type="GO" id="GO:0005739">
    <property type="term" value="C:mitochondrion"/>
    <property type="evidence" value="ECO:0007669"/>
    <property type="project" value="TreeGrafter"/>
</dbReference>
<dbReference type="Proteomes" id="UP000594260">
    <property type="component" value="Unplaced"/>
</dbReference>
<dbReference type="SUPFAM" id="SSF81891">
    <property type="entry name" value="Poly A polymerase C-terminal region-like"/>
    <property type="match status" value="1"/>
</dbReference>
<keyword evidence="7" id="KW-0547">Nucleotide-binding</keyword>
<evidence type="ECO:0000256" key="7">
    <source>
        <dbReference type="ARBA" id="ARBA00022741"/>
    </source>
</evidence>
<keyword evidence="5" id="KW-0548">Nucleotidyltransferase</keyword>
<evidence type="ECO:0000256" key="4">
    <source>
        <dbReference type="ARBA" id="ARBA00022694"/>
    </source>
</evidence>
<sequence>MNTIPHDLDFATTATPDEMKRIFTDEDIRMINTNGEKHGTITARINDKENFEVTTLRIDVITDGRHAEVQFTTDWQTDANRRDLTVNAMFLSLDGVVYDYFKGIEHIKQRKVLFVGDAALRIQEDYLRILRYFRFYGRLALNENSHDPDTLEAIRLNTNGLEGVSGERLSVEFRKILEGPLYCPLICLMYELSVTPYLGLPKTPDLAEFRKVCQQSENLQPAVMTRLAGLLHSKDDVLAVHGRLRLSNAERNLLLFLVRYRPEAPKGSTDDDLRFCQTLQFTCDIKGGSMTEVWYWTEELLKYHGNKDLLQKFREWKLPRFPVTGHKLIELGIQKGPKVGWVMTRMRQIWFDSSFLLNEEQLLSKLGEILQEVPPKRK</sequence>
<dbReference type="InterPro" id="IPR043519">
    <property type="entry name" value="NT_sf"/>
</dbReference>
<keyword evidence="4" id="KW-0819">tRNA processing</keyword>
<keyword evidence="3 9" id="KW-0808">Transferase</keyword>
<dbReference type="GO" id="GO:0000166">
    <property type="term" value="F:nucleotide binding"/>
    <property type="evidence" value="ECO:0007669"/>
    <property type="project" value="UniProtKB-KW"/>
</dbReference>
<dbReference type="InterPro" id="IPR032828">
    <property type="entry name" value="PolyA_RNA-bd"/>
</dbReference>
<evidence type="ECO:0000256" key="5">
    <source>
        <dbReference type="ARBA" id="ARBA00022695"/>
    </source>
</evidence>
<keyword evidence="9" id="KW-0694">RNA-binding</keyword>
<organism evidence="12 13">
    <name type="scientific">Varroa destructor</name>
    <name type="common">Honeybee mite</name>
    <dbReference type="NCBI Taxonomy" id="109461"/>
    <lineage>
        <taxon>Eukaryota</taxon>
        <taxon>Metazoa</taxon>
        <taxon>Ecdysozoa</taxon>
        <taxon>Arthropoda</taxon>
        <taxon>Chelicerata</taxon>
        <taxon>Arachnida</taxon>
        <taxon>Acari</taxon>
        <taxon>Parasitiformes</taxon>
        <taxon>Mesostigmata</taxon>
        <taxon>Gamasina</taxon>
        <taxon>Dermanyssoidea</taxon>
        <taxon>Varroidae</taxon>
        <taxon>Varroa</taxon>
    </lineage>
</organism>
<evidence type="ECO:0000259" key="10">
    <source>
        <dbReference type="Pfam" id="PF01743"/>
    </source>
</evidence>
<comment type="similarity">
    <text evidence="2 9">Belongs to the tRNA nucleotidyltransferase/poly(A) polymerase family.</text>
</comment>
<protein>
    <submittedName>
        <fullName evidence="12">Uncharacterized protein</fullName>
    </submittedName>
</protein>
<dbReference type="GeneID" id="111245590"/>
<dbReference type="PANTHER" id="PTHR46173:SF1">
    <property type="entry name" value="CCA TRNA NUCLEOTIDYLTRANSFERASE 1, MITOCHONDRIAL"/>
    <property type="match status" value="1"/>
</dbReference>
<proteinExistence type="inferred from homology"/>
<evidence type="ECO:0000256" key="2">
    <source>
        <dbReference type="ARBA" id="ARBA00007265"/>
    </source>
</evidence>
<feature type="domain" description="Poly A polymerase head" evidence="10">
    <location>
        <begin position="2"/>
        <end position="112"/>
    </location>
</feature>
<feature type="domain" description="tRNA nucleotidyltransferase/poly(A) polymerase RNA and SrmB- binding" evidence="11">
    <location>
        <begin position="147"/>
        <end position="198"/>
    </location>
</feature>
<dbReference type="GO" id="GO:0000049">
    <property type="term" value="F:tRNA binding"/>
    <property type="evidence" value="ECO:0007669"/>
    <property type="project" value="TreeGrafter"/>
</dbReference>
<dbReference type="Gene3D" id="3.30.460.10">
    <property type="entry name" value="Beta Polymerase, domain 2"/>
    <property type="match status" value="1"/>
</dbReference>
<dbReference type="GO" id="GO:0046872">
    <property type="term" value="F:metal ion binding"/>
    <property type="evidence" value="ECO:0007669"/>
    <property type="project" value="UniProtKB-KW"/>
</dbReference>
<evidence type="ECO:0000256" key="6">
    <source>
        <dbReference type="ARBA" id="ARBA00022723"/>
    </source>
</evidence>
<accession>A0A7M7JD28</accession>
<reference evidence="12" key="1">
    <citation type="submission" date="2021-01" db="UniProtKB">
        <authorList>
            <consortium name="EnsemblMetazoa"/>
        </authorList>
    </citation>
    <scope>IDENTIFICATION</scope>
</reference>
<dbReference type="PANTHER" id="PTHR46173">
    <property type="entry name" value="CCA TRNA NUCLEOTIDYLTRANSFERASE 1, MITOCHONDRIAL"/>
    <property type="match status" value="1"/>
</dbReference>
<evidence type="ECO:0000313" key="12">
    <source>
        <dbReference type="EnsemblMetazoa" id="XP_022649875"/>
    </source>
</evidence>
<evidence type="ECO:0000256" key="9">
    <source>
        <dbReference type="RuleBase" id="RU003953"/>
    </source>
</evidence>
<dbReference type="InterPro" id="IPR002646">
    <property type="entry name" value="PolA_pol_head_dom"/>
</dbReference>
<evidence type="ECO:0000256" key="3">
    <source>
        <dbReference type="ARBA" id="ARBA00022679"/>
    </source>
</evidence>
<keyword evidence="8" id="KW-0460">Magnesium</keyword>
<dbReference type="GO" id="GO:0001680">
    <property type="term" value="P:tRNA 3'-terminal CCA addition"/>
    <property type="evidence" value="ECO:0007669"/>
    <property type="project" value="TreeGrafter"/>
</dbReference>
<name>A0A7M7JD28_VARDE</name>
<dbReference type="OMA" id="NLCPKPM"/>
<dbReference type="RefSeq" id="XP_022649875.1">
    <property type="nucleotide sequence ID" value="XM_022794140.1"/>
</dbReference>
<evidence type="ECO:0000256" key="1">
    <source>
        <dbReference type="ARBA" id="ARBA00001946"/>
    </source>
</evidence>
<evidence type="ECO:0000313" key="13">
    <source>
        <dbReference type="Proteomes" id="UP000594260"/>
    </source>
</evidence>
<keyword evidence="6" id="KW-0479">Metal-binding</keyword>